<evidence type="ECO:0000313" key="3">
    <source>
        <dbReference type="Proteomes" id="UP000799640"/>
    </source>
</evidence>
<organism evidence="2 3">
    <name type="scientific">Trichodelitschia bisporula</name>
    <dbReference type="NCBI Taxonomy" id="703511"/>
    <lineage>
        <taxon>Eukaryota</taxon>
        <taxon>Fungi</taxon>
        <taxon>Dikarya</taxon>
        <taxon>Ascomycota</taxon>
        <taxon>Pezizomycotina</taxon>
        <taxon>Dothideomycetes</taxon>
        <taxon>Dothideomycetes incertae sedis</taxon>
        <taxon>Phaeotrichales</taxon>
        <taxon>Phaeotrichaceae</taxon>
        <taxon>Trichodelitschia</taxon>
    </lineage>
</organism>
<reference evidence="2" key="1">
    <citation type="journal article" date="2020" name="Stud. Mycol.">
        <title>101 Dothideomycetes genomes: a test case for predicting lifestyles and emergence of pathogens.</title>
        <authorList>
            <person name="Haridas S."/>
            <person name="Albert R."/>
            <person name="Binder M."/>
            <person name="Bloem J."/>
            <person name="Labutti K."/>
            <person name="Salamov A."/>
            <person name="Andreopoulos B."/>
            <person name="Baker S."/>
            <person name="Barry K."/>
            <person name="Bills G."/>
            <person name="Bluhm B."/>
            <person name="Cannon C."/>
            <person name="Castanera R."/>
            <person name="Culley D."/>
            <person name="Daum C."/>
            <person name="Ezra D."/>
            <person name="Gonzalez J."/>
            <person name="Henrissat B."/>
            <person name="Kuo A."/>
            <person name="Liang C."/>
            <person name="Lipzen A."/>
            <person name="Lutzoni F."/>
            <person name="Magnuson J."/>
            <person name="Mondo S."/>
            <person name="Nolan M."/>
            <person name="Ohm R."/>
            <person name="Pangilinan J."/>
            <person name="Park H.-J."/>
            <person name="Ramirez L."/>
            <person name="Alfaro M."/>
            <person name="Sun H."/>
            <person name="Tritt A."/>
            <person name="Yoshinaga Y."/>
            <person name="Zwiers L.-H."/>
            <person name="Turgeon B."/>
            <person name="Goodwin S."/>
            <person name="Spatafora J."/>
            <person name="Crous P."/>
            <person name="Grigoriev I."/>
        </authorList>
    </citation>
    <scope>NUCLEOTIDE SEQUENCE</scope>
    <source>
        <strain evidence="2">CBS 262.69</strain>
    </source>
</reference>
<feature type="region of interest" description="Disordered" evidence="1">
    <location>
        <begin position="68"/>
        <end position="87"/>
    </location>
</feature>
<protein>
    <submittedName>
        <fullName evidence="2">Uncharacterized protein</fullName>
    </submittedName>
</protein>
<dbReference type="Proteomes" id="UP000799640">
    <property type="component" value="Unassembled WGS sequence"/>
</dbReference>
<accession>A0A6G1HP48</accession>
<gene>
    <name evidence="2" type="ORF">EJ06DRAFT_532788</name>
</gene>
<sequence>MLFTLGGFESLFSLTPPAPSCPAKSHWLPPGDLPRLHGPTSAQLRLTWEKVCQLPVASVIVSLLVTTGTTGSSSCTSRWSSLRVPYK</sequence>
<evidence type="ECO:0000313" key="2">
    <source>
        <dbReference type="EMBL" id="KAF2397790.1"/>
    </source>
</evidence>
<keyword evidence="3" id="KW-1185">Reference proteome</keyword>
<evidence type="ECO:0000256" key="1">
    <source>
        <dbReference type="SAM" id="MobiDB-lite"/>
    </source>
</evidence>
<name>A0A6G1HP48_9PEZI</name>
<proteinExistence type="predicted"/>
<dbReference type="AlphaFoldDB" id="A0A6G1HP48"/>
<dbReference type="EMBL" id="ML996702">
    <property type="protein sequence ID" value="KAF2397790.1"/>
    <property type="molecule type" value="Genomic_DNA"/>
</dbReference>